<evidence type="ECO:0000259" key="6">
    <source>
        <dbReference type="PROSITE" id="PS50011"/>
    </source>
</evidence>
<dbReference type="GO" id="GO:0010506">
    <property type="term" value="P:regulation of autophagy"/>
    <property type="evidence" value="ECO:0007669"/>
    <property type="project" value="InterPro"/>
</dbReference>
<feature type="domain" description="Protein kinase" evidence="6">
    <location>
        <begin position="17"/>
        <end position="270"/>
    </location>
</feature>
<name>A0A5J4WHT1_9EUKA</name>
<evidence type="ECO:0000256" key="4">
    <source>
        <dbReference type="ARBA" id="ARBA00022840"/>
    </source>
</evidence>
<dbReference type="PROSITE" id="PS00108">
    <property type="entry name" value="PROTEIN_KINASE_ST"/>
    <property type="match status" value="1"/>
</dbReference>
<keyword evidence="4" id="KW-0067">ATP-binding</keyword>
<dbReference type="GO" id="GO:0005524">
    <property type="term" value="F:ATP binding"/>
    <property type="evidence" value="ECO:0007669"/>
    <property type="project" value="UniProtKB-KW"/>
</dbReference>
<dbReference type="OrthoDB" id="4062651at2759"/>
<dbReference type="GO" id="GO:0004674">
    <property type="term" value="F:protein serine/threonine kinase activity"/>
    <property type="evidence" value="ECO:0007669"/>
    <property type="project" value="InterPro"/>
</dbReference>
<dbReference type="InterPro" id="IPR000719">
    <property type="entry name" value="Prot_kinase_dom"/>
</dbReference>
<comment type="caution">
    <text evidence="7">The sequence shown here is derived from an EMBL/GenBank/DDBJ whole genome shotgun (WGS) entry which is preliminary data.</text>
</comment>
<dbReference type="PROSITE" id="PS50011">
    <property type="entry name" value="PROTEIN_KINASE_DOM"/>
    <property type="match status" value="1"/>
</dbReference>
<reference evidence="7 8" key="1">
    <citation type="submission" date="2019-03" db="EMBL/GenBank/DDBJ databases">
        <title>Single cell metagenomics reveals metabolic interactions within the superorganism composed of flagellate Streblomastix strix and complex community of Bacteroidetes bacteria on its surface.</title>
        <authorList>
            <person name="Treitli S.C."/>
            <person name="Kolisko M."/>
            <person name="Husnik F."/>
            <person name="Keeling P."/>
            <person name="Hampl V."/>
        </authorList>
    </citation>
    <scope>NUCLEOTIDE SEQUENCE [LARGE SCALE GENOMIC DNA]</scope>
    <source>
        <strain evidence="7">ST1C</strain>
    </source>
</reference>
<evidence type="ECO:0000313" key="8">
    <source>
        <dbReference type="Proteomes" id="UP000324800"/>
    </source>
</evidence>
<dbReference type="Pfam" id="PF00069">
    <property type="entry name" value="Pkinase"/>
    <property type="match status" value="1"/>
</dbReference>
<proteinExistence type="predicted"/>
<sequence length="581" mass="66169">MCAKREDQVKPRTWTDYDFVDELSTGAFGRIYVMKHLPSNQLEVIKQLSYKKEDKIKIADEEISMLKLAKSPYTVGLIETFPFNLDICIVLEYCSGGNLRDMIDKQLSKMSIKDRKMKGYRYGYQMLMGLNVLHSQGIIHRDLKPENILIDKNGNIKIADFGLAQKMASKSYLHAAGTKNYNPSEALAQNRMTSESDVWSIGVIIIEVISGIHPFEGKTQDETINNIKSGKYKALPNYIQGELRIMLEGMINLDYAKRPTVQALLESDVMQLVAAIEQSKEGTEQKQVIEQMKKENNELKTKVNSLEVEKEKEKKRADLAEQDKQKEKQQKEKALNEKEKEKKRADLAEQDKSKEKQEKEKAQSEITRLTTEVLHLTAELVKRGPIITSPKEEPKPPQIPKYVPSSSPISFKAEGIIPDEQIVTQSGNKIIHSSNNLRQTVAFNPIISEGIVRFEGYFENHGYYEFIFGVADYSAVFGADKWPFDGENKEKNVQYWKDGNLTHIGRNETTGNSPIELNKSVAMEVNMNITPRTLTFFYDNQEQPVSVANIPSSIRFYRIQSSSAKGVSGSKVLEWGKEWKK</sequence>
<dbReference type="SMART" id="SM00220">
    <property type="entry name" value="S_TKc"/>
    <property type="match status" value="1"/>
</dbReference>
<evidence type="ECO:0000256" key="5">
    <source>
        <dbReference type="SAM" id="MobiDB-lite"/>
    </source>
</evidence>
<dbReference type="GO" id="GO:0000407">
    <property type="term" value="C:phagophore assembly site"/>
    <property type="evidence" value="ECO:0007669"/>
    <property type="project" value="TreeGrafter"/>
</dbReference>
<dbReference type="AlphaFoldDB" id="A0A5J4WHT1"/>
<keyword evidence="2" id="KW-0547">Nucleotide-binding</keyword>
<accession>A0A5J4WHT1</accession>
<dbReference type="InterPro" id="IPR008271">
    <property type="entry name" value="Ser/Thr_kinase_AS"/>
</dbReference>
<dbReference type="PANTHER" id="PTHR24348:SF22">
    <property type="entry name" value="NON-SPECIFIC SERINE_THREONINE PROTEIN KINASE"/>
    <property type="match status" value="1"/>
</dbReference>
<gene>
    <name evidence="7" type="ORF">EZS28_010616</name>
</gene>
<dbReference type="SUPFAM" id="SSF56112">
    <property type="entry name" value="Protein kinase-like (PK-like)"/>
    <property type="match status" value="1"/>
</dbReference>
<dbReference type="InterPro" id="IPR045269">
    <property type="entry name" value="Atg1-like"/>
</dbReference>
<evidence type="ECO:0000313" key="7">
    <source>
        <dbReference type="EMBL" id="KAA6393859.1"/>
    </source>
</evidence>
<dbReference type="Proteomes" id="UP000324800">
    <property type="component" value="Unassembled WGS sequence"/>
</dbReference>
<dbReference type="GO" id="GO:0016020">
    <property type="term" value="C:membrane"/>
    <property type="evidence" value="ECO:0007669"/>
    <property type="project" value="TreeGrafter"/>
</dbReference>
<dbReference type="Gene3D" id="1.10.510.10">
    <property type="entry name" value="Transferase(Phosphotransferase) domain 1"/>
    <property type="match status" value="1"/>
</dbReference>
<dbReference type="GO" id="GO:0000045">
    <property type="term" value="P:autophagosome assembly"/>
    <property type="evidence" value="ECO:0007669"/>
    <property type="project" value="TreeGrafter"/>
</dbReference>
<dbReference type="EMBL" id="SNRW01002117">
    <property type="protein sequence ID" value="KAA6393859.1"/>
    <property type="molecule type" value="Genomic_DNA"/>
</dbReference>
<feature type="region of interest" description="Disordered" evidence="5">
    <location>
        <begin position="303"/>
        <end position="366"/>
    </location>
</feature>
<evidence type="ECO:0000256" key="2">
    <source>
        <dbReference type="ARBA" id="ARBA00022741"/>
    </source>
</evidence>
<evidence type="ECO:0000256" key="1">
    <source>
        <dbReference type="ARBA" id="ARBA00022679"/>
    </source>
</evidence>
<dbReference type="PANTHER" id="PTHR24348">
    <property type="entry name" value="SERINE/THREONINE-PROTEIN KINASE UNC-51-RELATED"/>
    <property type="match status" value="1"/>
</dbReference>
<keyword evidence="1" id="KW-0808">Transferase</keyword>
<organism evidence="7 8">
    <name type="scientific">Streblomastix strix</name>
    <dbReference type="NCBI Taxonomy" id="222440"/>
    <lineage>
        <taxon>Eukaryota</taxon>
        <taxon>Metamonada</taxon>
        <taxon>Preaxostyla</taxon>
        <taxon>Oxymonadida</taxon>
        <taxon>Streblomastigidae</taxon>
        <taxon>Streblomastix</taxon>
    </lineage>
</organism>
<dbReference type="GO" id="GO:0005829">
    <property type="term" value="C:cytosol"/>
    <property type="evidence" value="ECO:0007669"/>
    <property type="project" value="TreeGrafter"/>
</dbReference>
<dbReference type="GO" id="GO:0005776">
    <property type="term" value="C:autophagosome"/>
    <property type="evidence" value="ECO:0007669"/>
    <property type="project" value="TreeGrafter"/>
</dbReference>
<keyword evidence="3 7" id="KW-0418">Kinase</keyword>
<evidence type="ECO:0000256" key="3">
    <source>
        <dbReference type="ARBA" id="ARBA00022777"/>
    </source>
</evidence>
<feature type="compositionally biased region" description="Basic and acidic residues" evidence="5">
    <location>
        <begin position="303"/>
        <end position="363"/>
    </location>
</feature>
<dbReference type="InterPro" id="IPR011009">
    <property type="entry name" value="Kinase-like_dom_sf"/>
</dbReference>
<protein>
    <submittedName>
        <fullName evidence="7">Putative MAP kinase kinase family domain protein</fullName>
    </submittedName>
</protein>